<dbReference type="InterPro" id="IPR008248">
    <property type="entry name" value="CheB-like"/>
</dbReference>
<evidence type="ECO:0000259" key="8">
    <source>
        <dbReference type="PROSITE" id="PS50110"/>
    </source>
</evidence>
<dbReference type="CDD" id="cd16432">
    <property type="entry name" value="CheB_Rec"/>
    <property type="match status" value="1"/>
</dbReference>
<organism evidence="10 11">
    <name type="scientific">Thiobaca trueperi</name>
    <dbReference type="NCBI Taxonomy" id="127458"/>
    <lineage>
        <taxon>Bacteria</taxon>
        <taxon>Pseudomonadati</taxon>
        <taxon>Pseudomonadota</taxon>
        <taxon>Gammaproteobacteria</taxon>
        <taxon>Chromatiales</taxon>
        <taxon>Chromatiaceae</taxon>
        <taxon>Thiobaca</taxon>
    </lineage>
</organism>
<proteinExistence type="inferred from homology"/>
<name>A0A4R3N3V1_9GAMM</name>
<dbReference type="InterPro" id="IPR000673">
    <property type="entry name" value="Sig_transdc_resp-reg_Me-estase"/>
</dbReference>
<evidence type="ECO:0000256" key="6">
    <source>
        <dbReference type="PROSITE-ProRule" id="PRU00050"/>
    </source>
</evidence>
<dbReference type="PROSITE" id="PS50122">
    <property type="entry name" value="CHEB"/>
    <property type="match status" value="1"/>
</dbReference>
<dbReference type="OrthoDB" id="9793421at2"/>
<dbReference type="Proteomes" id="UP000295717">
    <property type="component" value="Unassembled WGS sequence"/>
</dbReference>
<feature type="active site" evidence="5 6">
    <location>
        <position position="304"/>
    </location>
</feature>
<comment type="caution">
    <text evidence="10">The sequence shown here is derived from an EMBL/GenBank/DDBJ whole genome shotgun (WGS) entry which is preliminary data.</text>
</comment>
<keyword evidence="1 5" id="KW-0963">Cytoplasm</keyword>
<dbReference type="PROSITE" id="PS50110">
    <property type="entry name" value="RESPONSE_REGULATORY"/>
    <property type="match status" value="1"/>
</dbReference>
<dbReference type="EC" id="3.5.1.44" evidence="5"/>
<keyword evidence="2 5" id="KW-0145">Chemotaxis</keyword>
<feature type="domain" description="Response regulatory" evidence="8">
    <location>
        <begin position="3"/>
        <end position="119"/>
    </location>
</feature>
<gene>
    <name evidence="5" type="primary">cheB</name>
    <name evidence="10" type="ORF">EDC35_102354</name>
</gene>
<evidence type="ECO:0000256" key="2">
    <source>
        <dbReference type="ARBA" id="ARBA00022500"/>
    </source>
</evidence>
<dbReference type="AlphaFoldDB" id="A0A4R3N3V1"/>
<dbReference type="GO" id="GO:0050568">
    <property type="term" value="F:protein-glutamine glutaminase activity"/>
    <property type="evidence" value="ECO:0007669"/>
    <property type="project" value="UniProtKB-UniRule"/>
</dbReference>
<dbReference type="SMART" id="SM00448">
    <property type="entry name" value="REC"/>
    <property type="match status" value="1"/>
</dbReference>
<evidence type="ECO:0000256" key="3">
    <source>
        <dbReference type="ARBA" id="ARBA00022801"/>
    </source>
</evidence>
<dbReference type="GO" id="GO:0008984">
    <property type="term" value="F:protein-glutamate methylesterase activity"/>
    <property type="evidence" value="ECO:0007669"/>
    <property type="project" value="UniProtKB-UniRule"/>
</dbReference>
<comment type="subcellular location">
    <subcellularLocation>
        <location evidence="5">Cytoplasm</location>
    </subcellularLocation>
</comment>
<dbReference type="Pfam" id="PF00072">
    <property type="entry name" value="Response_reg"/>
    <property type="match status" value="1"/>
</dbReference>
<comment type="PTM">
    <text evidence="5">Phosphorylated by CheA. Phosphorylation of the N-terminal regulatory domain activates the methylesterase activity.</text>
</comment>
<feature type="modified residue" description="4-aspartylphosphate" evidence="5 7">
    <location>
        <position position="53"/>
    </location>
</feature>
<dbReference type="HAMAP" id="MF_00099">
    <property type="entry name" value="CheB_chemtxs"/>
    <property type="match status" value="1"/>
</dbReference>
<dbReference type="GO" id="GO:0000156">
    <property type="term" value="F:phosphorelay response regulator activity"/>
    <property type="evidence" value="ECO:0007669"/>
    <property type="project" value="InterPro"/>
</dbReference>
<dbReference type="GO" id="GO:0006935">
    <property type="term" value="P:chemotaxis"/>
    <property type="evidence" value="ECO:0007669"/>
    <property type="project" value="UniProtKB-UniRule"/>
</dbReference>
<comment type="function">
    <text evidence="5">Involved in chemotaxis. Part of a chemotaxis signal transduction system that modulates chemotaxis in response to various stimuli. Catalyzes the demethylation of specific methylglutamate residues introduced into the chemoreceptors (methyl-accepting chemotaxis proteins or MCP) by CheR. Also mediates the irreversible deamidation of specific glutamine residues to glutamic acid.</text>
</comment>
<dbReference type="RefSeq" id="WP_132976130.1">
    <property type="nucleotide sequence ID" value="NZ_SMAO01000002.1"/>
</dbReference>
<keyword evidence="11" id="KW-1185">Reference proteome</keyword>
<comment type="catalytic activity">
    <reaction evidence="4 5">
        <text>[protein]-L-glutamate 5-O-methyl ester + H2O = L-glutamyl-[protein] + methanol + H(+)</text>
        <dbReference type="Rhea" id="RHEA:23236"/>
        <dbReference type="Rhea" id="RHEA-COMP:10208"/>
        <dbReference type="Rhea" id="RHEA-COMP:10311"/>
        <dbReference type="ChEBI" id="CHEBI:15377"/>
        <dbReference type="ChEBI" id="CHEBI:15378"/>
        <dbReference type="ChEBI" id="CHEBI:17790"/>
        <dbReference type="ChEBI" id="CHEBI:29973"/>
        <dbReference type="ChEBI" id="CHEBI:82795"/>
        <dbReference type="EC" id="3.1.1.61"/>
    </reaction>
</comment>
<evidence type="ECO:0000256" key="4">
    <source>
        <dbReference type="ARBA" id="ARBA00048267"/>
    </source>
</evidence>
<feature type="active site" evidence="5 6">
    <location>
        <position position="207"/>
    </location>
</feature>
<sequence length="361" mass="38768">MIKLLIVDDSALMRRQLTNVFQAEGDFEIRQARNGREAVEENRAFQPDVVTLDINMPEMDGITALSLLMAERPVPVVMVSSLTEQGALATFEALNLGAVDYLAKPGGTISLSIDEISVELVSKVRAAARARLKVKSGGLAQRLREERARPALRAQGAAPDRPLAVRRGIAGEGLVVIGVSTGGPRTLEDILPRWPADFPWPVLVAQHMPGSFTRPFADRMNSLCPLRVIEVAHPQPVEPGTIYIGKGGADMVVGQRGGKLTVLAKPESRDFLWHPSVELLGRSVLEYCDPARVVAIMLTGMGYDGADAFAEIKKRGGRTIAESEQSAVVFGMPAELIARGGASLVLHADKIAGQVNSWAGV</sequence>
<dbReference type="PANTHER" id="PTHR42872">
    <property type="entry name" value="PROTEIN-GLUTAMATE METHYLESTERASE/PROTEIN-GLUTAMINE GLUTAMINASE"/>
    <property type="match status" value="1"/>
</dbReference>
<dbReference type="SUPFAM" id="SSF52172">
    <property type="entry name" value="CheY-like"/>
    <property type="match status" value="1"/>
</dbReference>
<comment type="similarity">
    <text evidence="5">Belongs to the CheB family.</text>
</comment>
<keyword evidence="3 5" id="KW-0378">Hydrolase</keyword>
<evidence type="ECO:0000256" key="5">
    <source>
        <dbReference type="HAMAP-Rule" id="MF_00099"/>
    </source>
</evidence>
<comment type="domain">
    <text evidence="5">Contains a C-terminal catalytic domain, and an N-terminal region which modulates catalytic activity.</text>
</comment>
<reference evidence="10 11" key="1">
    <citation type="submission" date="2019-03" db="EMBL/GenBank/DDBJ databases">
        <title>Genomic Encyclopedia of Type Strains, Phase IV (KMG-IV): sequencing the most valuable type-strain genomes for metagenomic binning, comparative biology and taxonomic classification.</title>
        <authorList>
            <person name="Goeker M."/>
        </authorList>
    </citation>
    <scope>NUCLEOTIDE SEQUENCE [LARGE SCALE GENOMIC DNA]</scope>
    <source>
        <strain evidence="10 11">DSM 13587</strain>
    </source>
</reference>
<dbReference type="CDD" id="cd17541">
    <property type="entry name" value="REC_CheB-like"/>
    <property type="match status" value="1"/>
</dbReference>
<dbReference type="NCBIfam" id="NF001965">
    <property type="entry name" value="PRK00742.1"/>
    <property type="match status" value="1"/>
</dbReference>
<dbReference type="GO" id="GO:0005737">
    <property type="term" value="C:cytoplasm"/>
    <property type="evidence" value="ECO:0007669"/>
    <property type="project" value="UniProtKB-SubCell"/>
</dbReference>
<dbReference type="InterPro" id="IPR011006">
    <property type="entry name" value="CheY-like_superfamily"/>
</dbReference>
<dbReference type="InterPro" id="IPR001789">
    <property type="entry name" value="Sig_transdc_resp-reg_receiver"/>
</dbReference>
<dbReference type="EMBL" id="SMAO01000002">
    <property type="protein sequence ID" value="TCT23017.1"/>
    <property type="molecule type" value="Genomic_DNA"/>
</dbReference>
<dbReference type="InterPro" id="IPR035909">
    <property type="entry name" value="CheB_C"/>
</dbReference>
<dbReference type="EC" id="3.1.1.61" evidence="5"/>
<feature type="domain" description="CheB-type methylesterase" evidence="9">
    <location>
        <begin position="168"/>
        <end position="361"/>
    </location>
</feature>
<dbReference type="PANTHER" id="PTHR42872:SF6">
    <property type="entry name" value="PROTEIN-GLUTAMATE METHYLESTERASE_PROTEIN-GLUTAMINE GLUTAMINASE"/>
    <property type="match status" value="1"/>
</dbReference>
<dbReference type="Gene3D" id="3.40.50.2300">
    <property type="match status" value="1"/>
</dbReference>
<dbReference type="Gene3D" id="3.40.50.180">
    <property type="entry name" value="Methylesterase CheB, C-terminal domain"/>
    <property type="match status" value="1"/>
</dbReference>
<evidence type="ECO:0000313" key="11">
    <source>
        <dbReference type="Proteomes" id="UP000295717"/>
    </source>
</evidence>
<dbReference type="PIRSF" id="PIRSF000876">
    <property type="entry name" value="RR_chemtxs_CheB"/>
    <property type="match status" value="1"/>
</dbReference>
<feature type="active site" evidence="5 6">
    <location>
        <position position="180"/>
    </location>
</feature>
<evidence type="ECO:0000313" key="10">
    <source>
        <dbReference type="EMBL" id="TCT23017.1"/>
    </source>
</evidence>
<protein>
    <recommendedName>
        <fullName evidence="5">Protein-glutamate methylesterase/protein-glutamine glutaminase</fullName>
        <ecNumber evidence="5">3.1.1.61</ecNumber>
        <ecNumber evidence="5">3.5.1.44</ecNumber>
    </recommendedName>
</protein>
<dbReference type="Pfam" id="PF01339">
    <property type="entry name" value="CheB_methylest"/>
    <property type="match status" value="1"/>
</dbReference>
<keyword evidence="5 7" id="KW-0597">Phosphoprotein</keyword>
<evidence type="ECO:0000259" key="9">
    <source>
        <dbReference type="PROSITE" id="PS50122"/>
    </source>
</evidence>
<evidence type="ECO:0000256" key="7">
    <source>
        <dbReference type="PROSITE-ProRule" id="PRU00169"/>
    </source>
</evidence>
<accession>A0A4R3N3V1</accession>
<evidence type="ECO:0000256" key="1">
    <source>
        <dbReference type="ARBA" id="ARBA00022490"/>
    </source>
</evidence>
<dbReference type="SUPFAM" id="SSF52738">
    <property type="entry name" value="Methylesterase CheB, C-terminal domain"/>
    <property type="match status" value="1"/>
</dbReference>
<comment type="catalytic activity">
    <reaction evidence="5">
        <text>L-glutaminyl-[protein] + H2O = L-glutamyl-[protein] + NH4(+)</text>
        <dbReference type="Rhea" id="RHEA:16441"/>
        <dbReference type="Rhea" id="RHEA-COMP:10207"/>
        <dbReference type="Rhea" id="RHEA-COMP:10208"/>
        <dbReference type="ChEBI" id="CHEBI:15377"/>
        <dbReference type="ChEBI" id="CHEBI:28938"/>
        <dbReference type="ChEBI" id="CHEBI:29973"/>
        <dbReference type="ChEBI" id="CHEBI:30011"/>
        <dbReference type="EC" id="3.5.1.44"/>
    </reaction>
</comment>